<dbReference type="GO" id="GO:0016020">
    <property type="term" value="C:membrane"/>
    <property type="evidence" value="ECO:0007669"/>
    <property type="project" value="InterPro"/>
</dbReference>
<dbReference type="PANTHER" id="PTHR34220:SF7">
    <property type="entry name" value="SENSOR HISTIDINE KINASE YPDA"/>
    <property type="match status" value="1"/>
</dbReference>
<sequence>MKLMKKHLLTNIIGLILGISVGYFMLIGEQKGEEINTFIVFLFACLGAVCGYVNLFVSRVLDKQLPWKTNEGTRLFLGIILHFVITFLVSVFILYFYLQLVNPISDFLSEYSLILIKLSIILFIISILFQVVYFALYSYYAYATLQIETIKLKRNQIEHQLEALKSQLSPHFLFNGLNAISSLTHKDKTKASLFIRKLALMYDYVLKSYDTKLTELEKEMELVTSYIFLINNRFENKFKCEITLSPVLSGTKIPPLSIQMLVENAVKHNVLSVEKPLMMKITNDEEFIYVQNNITSKPKNVSSFKIGLKNINNRYLLLTGKNIEMSNGDKFLVKLPIIR</sequence>
<dbReference type="Proteomes" id="UP000215214">
    <property type="component" value="Chromosome TJEJU"/>
</dbReference>
<feature type="transmembrane region" description="Helical" evidence="1">
    <location>
        <begin position="75"/>
        <end position="98"/>
    </location>
</feature>
<dbReference type="KEGG" id="tje:TJEJU_2434"/>
<dbReference type="EC" id="2.7.13.3" evidence="3"/>
<gene>
    <name evidence="3" type="ORF">TJEJU_2434</name>
</gene>
<feature type="transmembrane region" description="Helical" evidence="1">
    <location>
        <begin position="38"/>
        <end position="55"/>
    </location>
</feature>
<dbReference type="InterPro" id="IPR050640">
    <property type="entry name" value="Bact_2-comp_sensor_kinase"/>
</dbReference>
<evidence type="ECO:0000313" key="4">
    <source>
        <dbReference type="Proteomes" id="UP000215214"/>
    </source>
</evidence>
<evidence type="ECO:0000313" key="3">
    <source>
        <dbReference type="EMBL" id="SNR16119.1"/>
    </source>
</evidence>
<keyword evidence="3" id="KW-0808">Transferase</keyword>
<organism evidence="3 4">
    <name type="scientific">Tenacibaculum jejuense</name>
    <dbReference type="NCBI Taxonomy" id="584609"/>
    <lineage>
        <taxon>Bacteria</taxon>
        <taxon>Pseudomonadati</taxon>
        <taxon>Bacteroidota</taxon>
        <taxon>Flavobacteriia</taxon>
        <taxon>Flavobacteriales</taxon>
        <taxon>Flavobacteriaceae</taxon>
        <taxon>Tenacibaculum</taxon>
    </lineage>
</organism>
<reference evidence="3 4" key="1">
    <citation type="submission" date="2017-07" db="EMBL/GenBank/DDBJ databases">
        <authorList>
            <person name="Sun Z.S."/>
            <person name="Albrecht U."/>
            <person name="Echele G."/>
            <person name="Lee C.C."/>
        </authorList>
    </citation>
    <scope>NUCLEOTIDE SEQUENCE [LARGE SCALE GENOMIC DNA]</scope>
    <source>
        <strain evidence="4">type strain: KCTC 22618</strain>
    </source>
</reference>
<evidence type="ECO:0000256" key="1">
    <source>
        <dbReference type="SAM" id="Phobius"/>
    </source>
</evidence>
<keyword evidence="3" id="KW-0418">Kinase</keyword>
<keyword evidence="4" id="KW-1185">Reference proteome</keyword>
<keyword evidence="1" id="KW-0472">Membrane</keyword>
<dbReference type="InterPro" id="IPR010559">
    <property type="entry name" value="Sig_transdc_His_kin_internal"/>
</dbReference>
<accession>A0A238UAB9</accession>
<dbReference type="PANTHER" id="PTHR34220">
    <property type="entry name" value="SENSOR HISTIDINE KINASE YPDA"/>
    <property type="match status" value="1"/>
</dbReference>
<dbReference type="Pfam" id="PF06580">
    <property type="entry name" value="His_kinase"/>
    <property type="match status" value="1"/>
</dbReference>
<evidence type="ECO:0000259" key="2">
    <source>
        <dbReference type="Pfam" id="PF06580"/>
    </source>
</evidence>
<feature type="domain" description="Signal transduction histidine kinase internal region" evidence="2">
    <location>
        <begin position="160"/>
        <end position="238"/>
    </location>
</feature>
<keyword evidence="1" id="KW-1133">Transmembrane helix</keyword>
<proteinExistence type="predicted"/>
<protein>
    <submittedName>
        <fullName evidence="3">Two-component system sensor histidine kinase</fullName>
        <ecNumber evidence="3">2.7.13.3</ecNumber>
    </submittedName>
</protein>
<name>A0A238UAB9_9FLAO</name>
<dbReference type="EMBL" id="LT899436">
    <property type="protein sequence ID" value="SNR16119.1"/>
    <property type="molecule type" value="Genomic_DNA"/>
</dbReference>
<keyword evidence="1" id="KW-0812">Transmembrane</keyword>
<dbReference type="AlphaFoldDB" id="A0A238UAB9"/>
<dbReference type="GO" id="GO:0000155">
    <property type="term" value="F:phosphorelay sensor kinase activity"/>
    <property type="evidence" value="ECO:0007669"/>
    <property type="project" value="InterPro"/>
</dbReference>
<feature type="transmembrane region" description="Helical" evidence="1">
    <location>
        <begin position="7"/>
        <end position="26"/>
    </location>
</feature>
<feature type="transmembrane region" description="Helical" evidence="1">
    <location>
        <begin position="118"/>
        <end position="142"/>
    </location>
</feature>